<feature type="region of interest" description="Disordered" evidence="1">
    <location>
        <begin position="209"/>
        <end position="271"/>
    </location>
</feature>
<dbReference type="EMBL" id="PCSU01000014">
    <property type="protein sequence ID" value="PIP56803.1"/>
    <property type="molecule type" value="Genomic_DNA"/>
</dbReference>
<evidence type="ECO:0000256" key="1">
    <source>
        <dbReference type="SAM" id="MobiDB-lite"/>
    </source>
</evidence>
<evidence type="ECO:0000313" key="3">
    <source>
        <dbReference type="EMBL" id="PIP56803.1"/>
    </source>
</evidence>
<feature type="domain" description="TraC-like" evidence="2">
    <location>
        <begin position="19"/>
        <end position="203"/>
    </location>
</feature>
<name>A0A2H0BGK8_UNCKA</name>
<comment type="caution">
    <text evidence="3">The sequence shown here is derived from an EMBL/GenBank/DDBJ whole genome shotgun (WGS) entry which is preliminary data.</text>
</comment>
<evidence type="ECO:0000313" key="4">
    <source>
        <dbReference type="Proteomes" id="UP000228495"/>
    </source>
</evidence>
<gene>
    <name evidence="3" type="ORF">COX05_01040</name>
</gene>
<protein>
    <recommendedName>
        <fullName evidence="2">TraC-like domain-containing protein</fullName>
    </recommendedName>
</protein>
<feature type="compositionally biased region" description="Basic and acidic residues" evidence="1">
    <location>
        <begin position="256"/>
        <end position="265"/>
    </location>
</feature>
<proteinExistence type="predicted"/>
<dbReference type="Pfam" id="PF26593">
    <property type="entry name" value="TraC-like"/>
    <property type="match status" value="1"/>
</dbReference>
<organism evidence="3 4">
    <name type="scientific">candidate division WWE3 bacterium CG22_combo_CG10-13_8_21_14_all_39_12</name>
    <dbReference type="NCBI Taxonomy" id="1975094"/>
    <lineage>
        <taxon>Bacteria</taxon>
        <taxon>Katanobacteria</taxon>
    </lineage>
</organism>
<dbReference type="AlphaFoldDB" id="A0A2H0BGK8"/>
<reference evidence="3 4" key="1">
    <citation type="submission" date="2017-09" db="EMBL/GenBank/DDBJ databases">
        <title>Depth-based differentiation of microbial function through sediment-hosted aquifers and enrichment of novel symbionts in the deep terrestrial subsurface.</title>
        <authorList>
            <person name="Probst A.J."/>
            <person name="Ladd B."/>
            <person name="Jarett J.K."/>
            <person name="Geller-Mcgrath D.E."/>
            <person name="Sieber C.M."/>
            <person name="Emerson J.B."/>
            <person name="Anantharaman K."/>
            <person name="Thomas B.C."/>
            <person name="Malmstrom R."/>
            <person name="Stieglmeier M."/>
            <person name="Klingl A."/>
            <person name="Woyke T."/>
            <person name="Ryan C.M."/>
            <person name="Banfield J.F."/>
        </authorList>
    </citation>
    <scope>NUCLEOTIDE SEQUENCE [LARGE SCALE GENOMIC DNA]</scope>
    <source>
        <strain evidence="3">CG22_combo_CG10-13_8_21_14_all_39_12</strain>
    </source>
</reference>
<dbReference type="Proteomes" id="UP000228495">
    <property type="component" value="Unassembled WGS sequence"/>
</dbReference>
<dbReference type="InterPro" id="IPR058596">
    <property type="entry name" value="TraC-like_dom"/>
</dbReference>
<sequence>MSLLPKTQDHLDIIDINDDVVILTGGRYRMVVETTAVNFDLLSEDEQNSAIYAYASLVNSLDYPIQILVRTRQVDITNYINFLRRQLKEQPSSAMKEQLGDYITFVEQLVLENTVLQKKFYVVLPYMNTSTNQQNLFDSIISSLPFSKSKTAPKGFTEDSVKKAKLTLTRRIEDLQWQFRRLGIQITALPTEELIRLFYEIYNPEAGENSGLRQDPYGYTTPIVRSSLTKEARERESNEEKPEPHVPQEQSTEQPKAPKDIKVSDKPQNPT</sequence>
<accession>A0A2H0BGK8</accession>
<evidence type="ECO:0000259" key="2">
    <source>
        <dbReference type="Pfam" id="PF26593"/>
    </source>
</evidence>
<feature type="compositionally biased region" description="Basic and acidic residues" evidence="1">
    <location>
        <begin position="228"/>
        <end position="246"/>
    </location>
</feature>